<feature type="signal peptide" evidence="1">
    <location>
        <begin position="1"/>
        <end position="25"/>
    </location>
</feature>
<name>A0ABP8LZJ0_9BACT</name>
<dbReference type="Proteomes" id="UP001501508">
    <property type="component" value="Unassembled WGS sequence"/>
</dbReference>
<sequence length="335" mass="37873">MMNSYRQLWVIILPVFFCVSSSAQSQVNVKYRLKPAGPVEAPVILQGHPDAAGNKNGFEGGTVFREGKDFHLFVTEEMKGWSQTRTGHWESRDGKKWRRLRTVQSPAAQPEDPRYSIWSPMPVYNPNEDRWNLFYVGYETERTIHGRVFRAMAGKRGRKGLEDTFNDVAGTVIAFTDSVRNDWEGVQGTDSFYPFRAGDKWLAFYGSSDAASYWYVGLAEADSLEGCWKRIIGPPVFRNAENPIVISLGNGTFFCVYDDLTRLNNDNRIGYAWSADGLNWESASLEIPLPAPVTNIRTPQGMIPVGDGAYWIYYTGNTASRFDVVARVKVKIEPY</sequence>
<protein>
    <submittedName>
        <fullName evidence="2">Uncharacterized protein</fullName>
    </submittedName>
</protein>
<dbReference type="EMBL" id="BAABEY010000021">
    <property type="protein sequence ID" value="GAA4439622.1"/>
    <property type="molecule type" value="Genomic_DNA"/>
</dbReference>
<evidence type="ECO:0000256" key="1">
    <source>
        <dbReference type="SAM" id="SignalP"/>
    </source>
</evidence>
<comment type="caution">
    <text evidence="2">The sequence shown here is derived from an EMBL/GenBank/DDBJ whole genome shotgun (WGS) entry which is preliminary data.</text>
</comment>
<organism evidence="2 3">
    <name type="scientific">Ravibacter arvi</name>
    <dbReference type="NCBI Taxonomy" id="2051041"/>
    <lineage>
        <taxon>Bacteria</taxon>
        <taxon>Pseudomonadati</taxon>
        <taxon>Bacteroidota</taxon>
        <taxon>Cytophagia</taxon>
        <taxon>Cytophagales</taxon>
        <taxon>Spirosomataceae</taxon>
        <taxon>Ravibacter</taxon>
    </lineage>
</organism>
<dbReference type="Gene3D" id="2.115.10.20">
    <property type="entry name" value="Glycosyl hydrolase domain, family 43"/>
    <property type="match status" value="1"/>
</dbReference>
<evidence type="ECO:0000313" key="2">
    <source>
        <dbReference type="EMBL" id="GAA4439622.1"/>
    </source>
</evidence>
<keyword evidence="1" id="KW-0732">Signal</keyword>
<dbReference type="InterPro" id="IPR023296">
    <property type="entry name" value="Glyco_hydro_beta-prop_sf"/>
</dbReference>
<proteinExistence type="predicted"/>
<accession>A0ABP8LZJ0</accession>
<evidence type="ECO:0000313" key="3">
    <source>
        <dbReference type="Proteomes" id="UP001501508"/>
    </source>
</evidence>
<dbReference type="SUPFAM" id="SSF75005">
    <property type="entry name" value="Arabinanase/levansucrase/invertase"/>
    <property type="match status" value="1"/>
</dbReference>
<reference evidence="3" key="1">
    <citation type="journal article" date="2019" name="Int. J. Syst. Evol. Microbiol.">
        <title>The Global Catalogue of Microorganisms (GCM) 10K type strain sequencing project: providing services to taxonomists for standard genome sequencing and annotation.</title>
        <authorList>
            <consortium name="The Broad Institute Genomics Platform"/>
            <consortium name="The Broad Institute Genome Sequencing Center for Infectious Disease"/>
            <person name="Wu L."/>
            <person name="Ma J."/>
        </authorList>
    </citation>
    <scope>NUCLEOTIDE SEQUENCE [LARGE SCALE GENOMIC DNA]</scope>
    <source>
        <strain evidence="3">JCM 31920</strain>
    </source>
</reference>
<keyword evidence="3" id="KW-1185">Reference proteome</keyword>
<gene>
    <name evidence="2" type="ORF">GCM10023091_22120</name>
</gene>
<feature type="chain" id="PRO_5047201685" evidence="1">
    <location>
        <begin position="26"/>
        <end position="335"/>
    </location>
</feature>